<gene>
    <name evidence="1" type="ORF">PROQFM164_S02g002774</name>
</gene>
<dbReference type="Proteomes" id="UP000030686">
    <property type="component" value="Unassembled WGS sequence"/>
</dbReference>
<dbReference type="AlphaFoldDB" id="W6Q7B6"/>
<organism evidence="1 2">
    <name type="scientific">Penicillium roqueforti (strain FM164)</name>
    <dbReference type="NCBI Taxonomy" id="1365484"/>
    <lineage>
        <taxon>Eukaryota</taxon>
        <taxon>Fungi</taxon>
        <taxon>Dikarya</taxon>
        <taxon>Ascomycota</taxon>
        <taxon>Pezizomycotina</taxon>
        <taxon>Eurotiomycetes</taxon>
        <taxon>Eurotiomycetidae</taxon>
        <taxon>Eurotiales</taxon>
        <taxon>Aspergillaceae</taxon>
        <taxon>Penicillium</taxon>
    </lineage>
</organism>
<accession>W6Q7B6</accession>
<reference evidence="1" key="1">
    <citation type="journal article" date="2014" name="Nat. Commun.">
        <title>Multiple recent horizontal transfers of a large genomic region in cheese making fungi.</title>
        <authorList>
            <person name="Cheeseman K."/>
            <person name="Ropars J."/>
            <person name="Renault P."/>
            <person name="Dupont J."/>
            <person name="Gouzy J."/>
            <person name="Branca A."/>
            <person name="Abraham A.L."/>
            <person name="Ceppi M."/>
            <person name="Conseiller E."/>
            <person name="Debuchy R."/>
            <person name="Malagnac F."/>
            <person name="Goarin A."/>
            <person name="Silar P."/>
            <person name="Lacoste S."/>
            <person name="Sallet E."/>
            <person name="Bensimon A."/>
            <person name="Giraud T."/>
            <person name="Brygoo Y."/>
        </authorList>
    </citation>
    <scope>NUCLEOTIDE SEQUENCE [LARGE SCALE GENOMIC DNA]</scope>
    <source>
        <strain evidence="1">FM164</strain>
    </source>
</reference>
<name>W6Q7B6_PENRF</name>
<proteinExistence type="predicted"/>
<dbReference type="EMBL" id="HG792016">
    <property type="protein sequence ID" value="CDM32623.1"/>
    <property type="molecule type" value="Genomic_DNA"/>
</dbReference>
<evidence type="ECO:0000313" key="1">
    <source>
        <dbReference type="EMBL" id="CDM32623.1"/>
    </source>
</evidence>
<sequence length="136" mass="14968">MARTVIELEVLVFWDQERAVQAVCDGVVSAFQASDIQAYPLMDLAEVSALLDEQDSQEHTALQVAARCGQETAIADFLNGEANAHALGHSPQYISPSMMGCPYKREDIKMYCDMRQGADQNQAGLSDPSYLYEESS</sequence>
<evidence type="ECO:0000313" key="2">
    <source>
        <dbReference type="Proteomes" id="UP000030686"/>
    </source>
</evidence>
<keyword evidence="2" id="KW-1185">Reference proteome</keyword>
<protein>
    <submittedName>
        <fullName evidence="1">Genomic scaffold, ProqFM164S02</fullName>
    </submittedName>
</protein>